<comment type="subunit">
    <text evidence="4">Part of the activated spliceosome B/catalytic step 1 spliceosome, one of the forms of the spliceosome which has a well-formed active site but still cannot catalyze the branching reaction and is composed at least of 52 proteins, the U2, U5 and U6 snRNAs and the pre-mRNA. Recruited during early steps of activated spliceosome B maturation, it is probably one of the first proteins released from this complex as he matures to the spliceosome C complex. Component of the minor spliceosome, which splices U12-type introns.</text>
</comment>
<evidence type="ECO:0000313" key="8">
    <source>
        <dbReference type="Proteomes" id="UP000030665"/>
    </source>
</evidence>
<keyword evidence="3" id="KW-0539">Nucleus</keyword>
<evidence type="ECO:0000256" key="4">
    <source>
        <dbReference type="ARBA" id="ARBA00046368"/>
    </source>
</evidence>
<sequence length="207" mass="23183">MSEVCISEPATNGKVCLKTTVGDIEIELWSKECPKACRNFVTLCVRGYYNNTIFHRVEPGFIVQGGDPTGTGCGGESAFGEPFKDEFHSRLRFSRRGLVAMASAGKRHSNGSQFFFTLGRTPELQNKHTIFGKGLQVFIINFFFSLLLSSKSSQRERECLLFGIVAKKSFFRNLALLSFGDEAKEEEEALEIANKVILSIWQLIYSN</sequence>
<dbReference type="EMBL" id="HG806045">
    <property type="protein sequence ID" value="CDW56485.1"/>
    <property type="molecule type" value="Genomic_DNA"/>
</dbReference>
<gene>
    <name evidence="7" type="ORF">TTRE_0000476501</name>
</gene>
<dbReference type="PANTHER" id="PTHR45625:SF6">
    <property type="entry name" value="SPLICEOSOME-ASSOCIATED PROTEIN CWC27 HOMOLOG"/>
    <property type="match status" value="1"/>
</dbReference>
<dbReference type="PANTHER" id="PTHR45625">
    <property type="entry name" value="PEPTIDYL-PROLYL CIS-TRANS ISOMERASE-RELATED"/>
    <property type="match status" value="1"/>
</dbReference>
<comment type="subcellular location">
    <subcellularLocation>
        <location evidence="1">Nucleus</location>
    </subcellularLocation>
</comment>
<dbReference type="GO" id="GO:0003755">
    <property type="term" value="F:peptidyl-prolyl cis-trans isomerase activity"/>
    <property type="evidence" value="ECO:0007669"/>
    <property type="project" value="UniProtKB-UniRule"/>
</dbReference>
<keyword evidence="8" id="KW-1185">Reference proteome</keyword>
<dbReference type="InterPro" id="IPR029000">
    <property type="entry name" value="Cyclophilin-like_dom_sf"/>
</dbReference>
<dbReference type="SUPFAM" id="SSF50891">
    <property type="entry name" value="Cyclophilin-like"/>
    <property type="match status" value="1"/>
</dbReference>
<keyword evidence="5 7" id="KW-0413">Isomerase</keyword>
<dbReference type="PROSITE" id="PS50072">
    <property type="entry name" value="CSA_PPIASE_2"/>
    <property type="match status" value="1"/>
</dbReference>
<evidence type="ECO:0000313" key="7">
    <source>
        <dbReference type="EMBL" id="CDW56485.1"/>
    </source>
</evidence>
<feature type="domain" description="PPIase cyclophilin-type" evidence="6">
    <location>
        <begin position="19"/>
        <end position="133"/>
    </location>
</feature>
<dbReference type="EC" id="5.2.1.8" evidence="5"/>
<dbReference type="Gene3D" id="2.40.100.10">
    <property type="entry name" value="Cyclophilin-like"/>
    <property type="match status" value="1"/>
</dbReference>
<dbReference type="PRINTS" id="PR00153">
    <property type="entry name" value="CSAPPISMRASE"/>
</dbReference>
<proteinExistence type="inferred from homology"/>
<evidence type="ECO:0000256" key="2">
    <source>
        <dbReference type="ARBA" id="ARBA00007365"/>
    </source>
</evidence>
<protein>
    <recommendedName>
        <fullName evidence="5">Peptidyl-prolyl cis-trans isomerase</fullName>
        <shortName evidence="5">PPIase</shortName>
        <ecNumber evidence="5">5.2.1.8</ecNumber>
    </recommendedName>
</protein>
<evidence type="ECO:0000256" key="1">
    <source>
        <dbReference type="ARBA" id="ARBA00004123"/>
    </source>
</evidence>
<organism evidence="7 8">
    <name type="scientific">Trichuris trichiura</name>
    <name type="common">Whipworm</name>
    <name type="synonym">Trichocephalus trichiurus</name>
    <dbReference type="NCBI Taxonomy" id="36087"/>
    <lineage>
        <taxon>Eukaryota</taxon>
        <taxon>Metazoa</taxon>
        <taxon>Ecdysozoa</taxon>
        <taxon>Nematoda</taxon>
        <taxon>Enoplea</taxon>
        <taxon>Dorylaimia</taxon>
        <taxon>Trichinellida</taxon>
        <taxon>Trichuridae</taxon>
        <taxon>Trichuris</taxon>
    </lineage>
</organism>
<dbReference type="GO" id="GO:0071013">
    <property type="term" value="C:catalytic step 2 spliceosome"/>
    <property type="evidence" value="ECO:0007669"/>
    <property type="project" value="TreeGrafter"/>
</dbReference>
<dbReference type="InterPro" id="IPR044666">
    <property type="entry name" value="Cyclophilin_A-like"/>
</dbReference>
<reference evidence="7" key="2">
    <citation type="submission" date="2014-03" db="EMBL/GenBank/DDBJ databases">
        <title>The whipworm genome and dual-species transcriptomics of an intimate host-pathogen interaction.</title>
        <authorList>
            <person name="Foth B.J."/>
            <person name="Tsai I.J."/>
            <person name="Reid A.J."/>
            <person name="Bancroft A.J."/>
            <person name="Nichol S."/>
            <person name="Tracey A."/>
            <person name="Holroyd N."/>
            <person name="Cotton J.A."/>
            <person name="Stanley E.J."/>
            <person name="Zarowiecki M."/>
            <person name="Liu J.Z."/>
            <person name="Huckvale T."/>
            <person name="Cooper P.J."/>
            <person name="Grencis R.K."/>
            <person name="Berriman M."/>
        </authorList>
    </citation>
    <scope>NUCLEOTIDE SEQUENCE [LARGE SCALE GENOMIC DNA]</scope>
</reference>
<reference evidence="7" key="1">
    <citation type="submission" date="2014-01" db="EMBL/GenBank/DDBJ databases">
        <authorList>
            <person name="Aslett M."/>
        </authorList>
    </citation>
    <scope>NUCLEOTIDE SEQUENCE</scope>
</reference>
<name>A0A077ZCZ8_TRITR</name>
<keyword evidence="5" id="KW-0697">Rotamase</keyword>
<comment type="function">
    <text evidence="5">PPIases accelerate the folding of proteins. It catalyzes the cis-trans isomerization of proline imidic peptide bonds in oligopeptides.</text>
</comment>
<comment type="similarity">
    <text evidence="2 5">Belongs to the cyclophilin-type PPIase family.</text>
</comment>
<evidence type="ECO:0000259" key="6">
    <source>
        <dbReference type="PROSITE" id="PS50072"/>
    </source>
</evidence>
<evidence type="ECO:0000256" key="3">
    <source>
        <dbReference type="ARBA" id="ARBA00023242"/>
    </source>
</evidence>
<dbReference type="InterPro" id="IPR002130">
    <property type="entry name" value="Cyclophilin-type_PPIase_dom"/>
</dbReference>
<dbReference type="OrthoDB" id="442970at2759"/>
<accession>A0A077ZCZ8</accession>
<dbReference type="Proteomes" id="UP000030665">
    <property type="component" value="Unassembled WGS sequence"/>
</dbReference>
<comment type="catalytic activity">
    <reaction evidence="5">
        <text>[protein]-peptidylproline (omega=180) = [protein]-peptidylproline (omega=0)</text>
        <dbReference type="Rhea" id="RHEA:16237"/>
        <dbReference type="Rhea" id="RHEA-COMP:10747"/>
        <dbReference type="Rhea" id="RHEA-COMP:10748"/>
        <dbReference type="ChEBI" id="CHEBI:83833"/>
        <dbReference type="ChEBI" id="CHEBI:83834"/>
        <dbReference type="EC" id="5.2.1.8"/>
    </reaction>
</comment>
<dbReference type="AlphaFoldDB" id="A0A077ZCZ8"/>
<evidence type="ECO:0000256" key="5">
    <source>
        <dbReference type="RuleBase" id="RU363019"/>
    </source>
</evidence>
<dbReference type="STRING" id="36087.A0A077ZCZ8"/>
<dbReference type="Pfam" id="PF00160">
    <property type="entry name" value="Pro_isomerase"/>
    <property type="match status" value="1"/>
</dbReference>